<reference evidence="2 3" key="1">
    <citation type="journal article" date="2019" name="Int. J. Syst. Evol. Microbiol.">
        <title>The Global Catalogue of Microorganisms (GCM) 10K type strain sequencing project: providing services to taxonomists for standard genome sequencing and annotation.</title>
        <authorList>
            <consortium name="The Broad Institute Genomics Platform"/>
            <consortium name="The Broad Institute Genome Sequencing Center for Infectious Disease"/>
            <person name="Wu L."/>
            <person name="Ma J."/>
        </authorList>
    </citation>
    <scope>NUCLEOTIDE SEQUENCE [LARGE SCALE GENOMIC DNA]</scope>
    <source>
        <strain evidence="2 3">CGMCC 1.12125</strain>
    </source>
</reference>
<dbReference type="InterPro" id="IPR057180">
    <property type="entry name" value="DUF7858"/>
</dbReference>
<accession>A0ABD6C923</accession>
<evidence type="ECO:0000256" key="1">
    <source>
        <dbReference type="SAM" id="MobiDB-lite"/>
    </source>
</evidence>
<gene>
    <name evidence="2" type="ORF">ACFR9U_04425</name>
</gene>
<keyword evidence="3" id="KW-1185">Reference proteome</keyword>
<dbReference type="AlphaFoldDB" id="A0ABD6C923"/>
<evidence type="ECO:0000313" key="2">
    <source>
        <dbReference type="EMBL" id="MFD1586216.1"/>
    </source>
</evidence>
<dbReference type="RefSeq" id="WP_247376339.1">
    <property type="nucleotide sequence ID" value="NZ_JALLGV010000002.1"/>
</dbReference>
<sequence length="169" mass="17432">MGLSDIAAGIEVTAEQRDRGVATVDETASSLAERLADHADALPCAVGEAATVVEVYAEGRAIGTAARVAGIAPMTAAKTLHLLGEQVTPLGPTARDVLCDWLHGELARTDALELTGATEREFALAAYVETHDPIPEAREAVAETLSSGLGGDGDPLAETMSDVGDLREL</sequence>
<dbReference type="Pfam" id="PF25257">
    <property type="entry name" value="DUF7858"/>
    <property type="match status" value="1"/>
</dbReference>
<feature type="region of interest" description="Disordered" evidence="1">
    <location>
        <begin position="146"/>
        <end position="169"/>
    </location>
</feature>
<evidence type="ECO:0000313" key="3">
    <source>
        <dbReference type="Proteomes" id="UP001597119"/>
    </source>
</evidence>
<proteinExistence type="predicted"/>
<name>A0ABD6C923_9EURY</name>
<comment type="caution">
    <text evidence="2">The sequence shown here is derived from an EMBL/GenBank/DDBJ whole genome shotgun (WGS) entry which is preliminary data.</text>
</comment>
<dbReference type="EMBL" id="JBHUDJ010000002">
    <property type="protein sequence ID" value="MFD1586216.1"/>
    <property type="molecule type" value="Genomic_DNA"/>
</dbReference>
<organism evidence="2 3">
    <name type="scientific">Halorientalis brevis</name>
    <dbReference type="NCBI Taxonomy" id="1126241"/>
    <lineage>
        <taxon>Archaea</taxon>
        <taxon>Methanobacteriati</taxon>
        <taxon>Methanobacteriota</taxon>
        <taxon>Stenosarchaea group</taxon>
        <taxon>Halobacteria</taxon>
        <taxon>Halobacteriales</taxon>
        <taxon>Haloarculaceae</taxon>
        <taxon>Halorientalis</taxon>
    </lineage>
</organism>
<dbReference type="Proteomes" id="UP001597119">
    <property type="component" value="Unassembled WGS sequence"/>
</dbReference>
<protein>
    <submittedName>
        <fullName evidence="2">Uncharacterized protein</fullName>
    </submittedName>
</protein>